<accession>A0A9X2S0F7</accession>
<dbReference type="EMBL" id="JANKBY010000017">
    <property type="protein sequence ID" value="MCR1821729.1"/>
    <property type="molecule type" value="Genomic_DNA"/>
</dbReference>
<dbReference type="Proteomes" id="UP001140817">
    <property type="component" value="Unassembled WGS sequence"/>
</dbReference>
<dbReference type="RefSeq" id="WP_257560042.1">
    <property type="nucleotide sequence ID" value="NZ_JANKBY010000017.1"/>
</dbReference>
<evidence type="ECO:0000313" key="2">
    <source>
        <dbReference type="Proteomes" id="UP001140817"/>
    </source>
</evidence>
<protein>
    <submittedName>
        <fullName evidence="1">Uncharacterized protein</fullName>
    </submittedName>
</protein>
<name>A0A9X2S0F7_9FIRM</name>
<sequence>MTKLKAKVIKNRNNKYNVHAELDGRYMPIGRTINEFGKYELLEWNTEEEAINHILDDNRLELVD</sequence>
<organism evidence="1 2">
    <name type="scientific">Terrisporobacter muris</name>
    <dbReference type="NCBI Taxonomy" id="2963284"/>
    <lineage>
        <taxon>Bacteria</taxon>
        <taxon>Bacillati</taxon>
        <taxon>Bacillota</taxon>
        <taxon>Clostridia</taxon>
        <taxon>Peptostreptococcales</taxon>
        <taxon>Peptostreptococcaceae</taxon>
        <taxon>Terrisporobacter</taxon>
    </lineage>
</organism>
<reference evidence="1" key="1">
    <citation type="submission" date="2022-07" db="EMBL/GenBank/DDBJ databases">
        <title>Enhanced cultured diversity of the mouse gut microbiota enables custom-made synthetic communities.</title>
        <authorList>
            <person name="Afrizal A."/>
        </authorList>
    </citation>
    <scope>NUCLEOTIDE SEQUENCE</scope>
    <source>
        <strain evidence="1">DSM 29186</strain>
    </source>
</reference>
<keyword evidence="2" id="KW-1185">Reference proteome</keyword>
<gene>
    <name evidence="1" type="ORF">NSA58_02915</name>
</gene>
<evidence type="ECO:0000313" key="1">
    <source>
        <dbReference type="EMBL" id="MCR1821729.1"/>
    </source>
</evidence>
<proteinExistence type="predicted"/>
<comment type="caution">
    <text evidence="1">The sequence shown here is derived from an EMBL/GenBank/DDBJ whole genome shotgun (WGS) entry which is preliminary data.</text>
</comment>
<dbReference type="AlphaFoldDB" id="A0A9X2S0F7"/>